<keyword evidence="10" id="KW-0378">Hydrolase</keyword>
<keyword evidence="11" id="KW-0788">Thiol protease</keyword>
<keyword evidence="7" id="KW-0645">Protease</keyword>
<evidence type="ECO:0000256" key="6">
    <source>
        <dbReference type="ARBA" id="ARBA00022490"/>
    </source>
</evidence>
<evidence type="ECO:0000256" key="2">
    <source>
        <dbReference type="ARBA" id="ARBA00001913"/>
    </source>
</evidence>
<dbReference type="GO" id="GO:0005509">
    <property type="term" value="F:calcium ion binding"/>
    <property type="evidence" value="ECO:0007669"/>
    <property type="project" value="InterPro"/>
</dbReference>
<dbReference type="GO" id="GO:0006508">
    <property type="term" value="P:proteolysis"/>
    <property type="evidence" value="ECO:0007669"/>
    <property type="project" value="UniProtKB-KW"/>
</dbReference>
<evidence type="ECO:0000256" key="11">
    <source>
        <dbReference type="ARBA" id="ARBA00022807"/>
    </source>
</evidence>
<name>A0A4U5TVR0_COLLU</name>
<dbReference type="Gene3D" id="1.10.238.10">
    <property type="entry name" value="EF-hand"/>
    <property type="match status" value="1"/>
</dbReference>
<gene>
    <name evidence="14" type="ORF">D9C73_028317</name>
</gene>
<organism evidence="14 15">
    <name type="scientific">Collichthys lucidus</name>
    <name type="common">Big head croaker</name>
    <name type="synonym">Sciaena lucida</name>
    <dbReference type="NCBI Taxonomy" id="240159"/>
    <lineage>
        <taxon>Eukaryota</taxon>
        <taxon>Metazoa</taxon>
        <taxon>Chordata</taxon>
        <taxon>Craniata</taxon>
        <taxon>Vertebrata</taxon>
        <taxon>Euteleostomi</taxon>
        <taxon>Actinopterygii</taxon>
        <taxon>Neopterygii</taxon>
        <taxon>Teleostei</taxon>
        <taxon>Neoteleostei</taxon>
        <taxon>Acanthomorphata</taxon>
        <taxon>Eupercaria</taxon>
        <taxon>Sciaenidae</taxon>
        <taxon>Collichthys</taxon>
    </lineage>
</organism>
<comment type="cofactor">
    <cofactor evidence="2">
        <name>Ca(2+)</name>
        <dbReference type="ChEBI" id="CHEBI:29108"/>
    </cofactor>
</comment>
<evidence type="ECO:0000256" key="9">
    <source>
        <dbReference type="ARBA" id="ARBA00022737"/>
    </source>
</evidence>
<dbReference type="Gene3D" id="2.60.120.380">
    <property type="match status" value="1"/>
</dbReference>
<sequence>MCVDRSVFSAATFCSNPQFFIRLEDVDDDPHDGEDGCTALIGLMQKDARRERRFGRDLNTIGFAIYQYKGRSNIHLGPDVLLRRTAVARSQTFINLREVCDRFKLPPGEYAVIPSTFEPHRKGSFVLRVFTEKQAHSSPMEEDVDADISEPDIRQDDVDPHFKRLFVQICGNDSEISAFELQQILDKVVAQRSDVKTDGFSLQTCRNIISLLDMDGSTKLGLLEFHTLWTKMQKYLEIFRSHDSDGSGTMSSHEMRSALAEAGFQVNSAVVQEVVSHYADVTFSIDFDCFISCLIRLEMLFKVFRTLDKKKEGKIQLDLQQWLCLAMN</sequence>
<evidence type="ECO:0000259" key="13">
    <source>
        <dbReference type="PROSITE" id="PS50222"/>
    </source>
</evidence>
<dbReference type="PANTHER" id="PTHR10183:SF409">
    <property type="entry name" value="CALPAIN-8"/>
    <property type="match status" value="1"/>
</dbReference>
<dbReference type="SUPFAM" id="SSF47473">
    <property type="entry name" value="EF-hand"/>
    <property type="match status" value="1"/>
</dbReference>
<dbReference type="EMBL" id="ML240993">
    <property type="protein sequence ID" value="TKS65704.1"/>
    <property type="molecule type" value="Genomic_DNA"/>
</dbReference>
<reference evidence="14 15" key="1">
    <citation type="submission" date="2019-01" db="EMBL/GenBank/DDBJ databases">
        <title>Genome Assembly of Collichthys lucidus.</title>
        <authorList>
            <person name="Cai M."/>
            <person name="Xiao S."/>
        </authorList>
    </citation>
    <scope>NUCLEOTIDE SEQUENCE [LARGE SCALE GENOMIC DNA]</scope>
    <source>
        <strain evidence="14">JT15FE1705JMU</strain>
        <tissue evidence="14">Muscle</tissue>
    </source>
</reference>
<dbReference type="InterPro" id="IPR022683">
    <property type="entry name" value="Calpain_III"/>
</dbReference>
<dbReference type="GO" id="GO:0004198">
    <property type="term" value="F:calcium-dependent cysteine-type endopeptidase activity"/>
    <property type="evidence" value="ECO:0007669"/>
    <property type="project" value="UniProtKB-EC"/>
</dbReference>
<dbReference type="PROSITE" id="PS50222">
    <property type="entry name" value="EF_HAND_2"/>
    <property type="match status" value="1"/>
</dbReference>
<dbReference type="SUPFAM" id="SSF49758">
    <property type="entry name" value="Calpain large subunit, middle domain (domain III)"/>
    <property type="match status" value="1"/>
</dbReference>
<keyword evidence="9" id="KW-0677">Repeat</keyword>
<dbReference type="SMART" id="SM00720">
    <property type="entry name" value="calpain_III"/>
    <property type="match status" value="1"/>
</dbReference>
<dbReference type="InterPro" id="IPR011992">
    <property type="entry name" value="EF-hand-dom_pair"/>
</dbReference>
<dbReference type="EC" id="3.4.22.53" evidence="5"/>
<evidence type="ECO:0000256" key="12">
    <source>
        <dbReference type="ARBA" id="ARBA00022837"/>
    </source>
</evidence>
<keyword evidence="15" id="KW-1185">Reference proteome</keyword>
<evidence type="ECO:0000313" key="15">
    <source>
        <dbReference type="Proteomes" id="UP000298787"/>
    </source>
</evidence>
<dbReference type="GO" id="GO:0005737">
    <property type="term" value="C:cytoplasm"/>
    <property type="evidence" value="ECO:0007669"/>
    <property type="project" value="UniProtKB-SubCell"/>
</dbReference>
<evidence type="ECO:0000256" key="1">
    <source>
        <dbReference type="ARBA" id="ARBA00001223"/>
    </source>
</evidence>
<comment type="catalytic activity">
    <reaction evidence="1">
        <text>Broad endopeptidase specificity.</text>
        <dbReference type="EC" id="3.4.22.53"/>
    </reaction>
</comment>
<dbReference type="InterPro" id="IPR018247">
    <property type="entry name" value="EF_Hand_1_Ca_BS"/>
</dbReference>
<evidence type="ECO:0000256" key="8">
    <source>
        <dbReference type="ARBA" id="ARBA00022723"/>
    </source>
</evidence>
<dbReference type="InterPro" id="IPR022682">
    <property type="entry name" value="Calpain_domain_III"/>
</dbReference>
<evidence type="ECO:0000256" key="7">
    <source>
        <dbReference type="ARBA" id="ARBA00022670"/>
    </source>
</evidence>
<keyword evidence="6" id="KW-0963">Cytoplasm</keyword>
<comment type="similarity">
    <text evidence="4">Belongs to the peptidase C2 family.</text>
</comment>
<comment type="subcellular location">
    <subcellularLocation>
        <location evidence="3">Cytoplasm</location>
    </subcellularLocation>
</comment>
<dbReference type="Pfam" id="PF01067">
    <property type="entry name" value="Calpain_III"/>
    <property type="match status" value="1"/>
</dbReference>
<dbReference type="FunFam" id="1.10.238.10:FF:000099">
    <property type="entry name" value="calpain-2 catalytic subunit"/>
    <property type="match status" value="1"/>
</dbReference>
<evidence type="ECO:0000256" key="10">
    <source>
        <dbReference type="ARBA" id="ARBA00022801"/>
    </source>
</evidence>
<feature type="domain" description="EF-hand" evidence="13">
    <location>
        <begin position="230"/>
        <end position="265"/>
    </location>
</feature>
<dbReference type="FunFam" id="2.60.120.380:FF:000001">
    <property type="entry name" value="Calpain-1 catalytic subunit"/>
    <property type="match status" value="1"/>
</dbReference>
<accession>A0A4U5TVR0</accession>
<dbReference type="STRING" id="240159.A0A4U5TVR0"/>
<keyword evidence="12" id="KW-0106">Calcium</keyword>
<dbReference type="AlphaFoldDB" id="A0A4U5TVR0"/>
<dbReference type="SMART" id="SM00054">
    <property type="entry name" value="EFh"/>
    <property type="match status" value="2"/>
</dbReference>
<dbReference type="Proteomes" id="UP000298787">
    <property type="component" value="Unassembled WGS sequence"/>
</dbReference>
<keyword evidence="8" id="KW-0479">Metal-binding</keyword>
<dbReference type="PROSITE" id="PS00018">
    <property type="entry name" value="EF_HAND_1"/>
    <property type="match status" value="1"/>
</dbReference>
<evidence type="ECO:0000256" key="3">
    <source>
        <dbReference type="ARBA" id="ARBA00004496"/>
    </source>
</evidence>
<dbReference type="InterPro" id="IPR036213">
    <property type="entry name" value="Calpain_III_sf"/>
</dbReference>
<dbReference type="InterPro" id="IPR022684">
    <property type="entry name" value="Calpain_cysteine_protease"/>
</dbReference>
<dbReference type="InterPro" id="IPR002048">
    <property type="entry name" value="EF_hand_dom"/>
</dbReference>
<evidence type="ECO:0000256" key="5">
    <source>
        <dbReference type="ARBA" id="ARBA00012481"/>
    </source>
</evidence>
<protein>
    <recommendedName>
        <fullName evidence="5">calpain-2</fullName>
        <ecNumber evidence="5">3.4.22.53</ecNumber>
    </recommendedName>
</protein>
<dbReference type="InterPro" id="IPR033883">
    <property type="entry name" value="C2_III"/>
</dbReference>
<evidence type="ECO:0000313" key="14">
    <source>
        <dbReference type="EMBL" id="TKS65704.1"/>
    </source>
</evidence>
<dbReference type="PANTHER" id="PTHR10183">
    <property type="entry name" value="CALPAIN"/>
    <property type="match status" value="1"/>
</dbReference>
<dbReference type="CDD" id="cd00214">
    <property type="entry name" value="Calpain_III"/>
    <property type="match status" value="1"/>
</dbReference>
<evidence type="ECO:0000256" key="4">
    <source>
        <dbReference type="ARBA" id="ARBA00007623"/>
    </source>
</evidence>
<proteinExistence type="inferred from homology"/>